<evidence type="ECO:0000256" key="1">
    <source>
        <dbReference type="ARBA" id="ARBA00010552"/>
    </source>
</evidence>
<keyword evidence="3" id="KW-1185">Reference proteome</keyword>
<sequence length="134" mass="14215">MSSRRAVYTSKAPKPLGGLLSQAIVANGFVFTSGVIASDPETGHMIGEGDIQAQFHQCVKTLGAILDQAGSSLGDVVDVTLMVADSSQFASMNEAYKGYWGDIKPARMTIFCTELPPKSLVELKCVAVVTKSKM</sequence>
<dbReference type="OrthoDB" id="309640at2759"/>
<dbReference type="PANTHER" id="PTHR11803">
    <property type="entry name" value="2-IMINOBUTANOATE/2-IMINOPROPANOATE DEAMINASE RIDA"/>
    <property type="match status" value="1"/>
</dbReference>
<evidence type="ECO:0008006" key="4">
    <source>
        <dbReference type="Google" id="ProtNLM"/>
    </source>
</evidence>
<dbReference type="PANTHER" id="PTHR11803:SF22">
    <property type="entry name" value="ENDORIBONUCLEASE FAMILY PROTEIN BRT1, PUTATIVE (AFU_ORTHOLOGUE AFUA_5G03780)-RELATED"/>
    <property type="match status" value="1"/>
</dbReference>
<dbReference type="InterPro" id="IPR006056">
    <property type="entry name" value="RidA"/>
</dbReference>
<comment type="similarity">
    <text evidence="1">Belongs to the RutC family.</text>
</comment>
<comment type="caution">
    <text evidence="2">The sequence shown here is derived from an EMBL/GenBank/DDBJ whole genome shotgun (WGS) entry which is preliminary data.</text>
</comment>
<dbReference type="EMBL" id="CABFNO020001454">
    <property type="protein sequence ID" value="CAG9988778.1"/>
    <property type="molecule type" value="Genomic_DNA"/>
</dbReference>
<dbReference type="Pfam" id="PF01042">
    <property type="entry name" value="Ribonuc_L-PSP"/>
    <property type="match status" value="1"/>
</dbReference>
<dbReference type="InterPro" id="IPR035959">
    <property type="entry name" value="RutC-like_sf"/>
</dbReference>
<name>A0A9N9Y4Q9_9HYPO</name>
<evidence type="ECO:0000313" key="3">
    <source>
        <dbReference type="Proteomes" id="UP000754883"/>
    </source>
</evidence>
<accession>A0A9N9Y4Q9</accession>
<dbReference type="GO" id="GO:0005829">
    <property type="term" value="C:cytosol"/>
    <property type="evidence" value="ECO:0007669"/>
    <property type="project" value="TreeGrafter"/>
</dbReference>
<protein>
    <recommendedName>
        <fullName evidence="4">2-iminobutanoate/2-iminopropanoate deaminase</fullName>
    </recommendedName>
</protein>
<organism evidence="2 3">
    <name type="scientific">Clonostachys byssicola</name>
    <dbReference type="NCBI Taxonomy" id="160290"/>
    <lineage>
        <taxon>Eukaryota</taxon>
        <taxon>Fungi</taxon>
        <taxon>Dikarya</taxon>
        <taxon>Ascomycota</taxon>
        <taxon>Pezizomycotina</taxon>
        <taxon>Sordariomycetes</taxon>
        <taxon>Hypocreomycetidae</taxon>
        <taxon>Hypocreales</taxon>
        <taxon>Bionectriaceae</taxon>
        <taxon>Clonostachys</taxon>
    </lineage>
</organism>
<dbReference type="CDD" id="cd00448">
    <property type="entry name" value="YjgF_YER057c_UK114_family"/>
    <property type="match status" value="1"/>
</dbReference>
<dbReference type="InterPro" id="IPR006175">
    <property type="entry name" value="YjgF/YER057c/UK114"/>
</dbReference>
<gene>
    <name evidence="2" type="ORF">CBYS24578_00014189</name>
</gene>
<dbReference type="Gene3D" id="3.30.1330.40">
    <property type="entry name" value="RutC-like"/>
    <property type="match status" value="1"/>
</dbReference>
<evidence type="ECO:0000313" key="2">
    <source>
        <dbReference type="EMBL" id="CAG9988778.1"/>
    </source>
</evidence>
<reference evidence="2" key="1">
    <citation type="submission" date="2021-10" db="EMBL/GenBank/DDBJ databases">
        <authorList>
            <person name="Piombo E."/>
        </authorList>
    </citation>
    <scope>NUCLEOTIDE SEQUENCE</scope>
</reference>
<dbReference type="GO" id="GO:0019239">
    <property type="term" value="F:deaminase activity"/>
    <property type="evidence" value="ECO:0007669"/>
    <property type="project" value="TreeGrafter"/>
</dbReference>
<dbReference type="FunFam" id="3.30.1330.40:FF:000001">
    <property type="entry name" value="L-PSP family endoribonuclease"/>
    <property type="match status" value="1"/>
</dbReference>
<proteinExistence type="inferred from homology"/>
<dbReference type="Proteomes" id="UP000754883">
    <property type="component" value="Unassembled WGS sequence"/>
</dbReference>
<dbReference type="AlphaFoldDB" id="A0A9N9Y4Q9"/>
<dbReference type="GO" id="GO:0005739">
    <property type="term" value="C:mitochondrion"/>
    <property type="evidence" value="ECO:0007669"/>
    <property type="project" value="UniProtKB-ARBA"/>
</dbReference>
<dbReference type="NCBIfam" id="TIGR00004">
    <property type="entry name" value="Rid family detoxifying hydrolase"/>
    <property type="match status" value="1"/>
</dbReference>
<dbReference type="SUPFAM" id="SSF55298">
    <property type="entry name" value="YjgF-like"/>
    <property type="match status" value="1"/>
</dbReference>